<dbReference type="Gene3D" id="2.170.130.10">
    <property type="entry name" value="TonB-dependent receptor, plug domain"/>
    <property type="match status" value="1"/>
</dbReference>
<dbReference type="KEGG" id="gba:J421_4036"/>
<evidence type="ECO:0000259" key="18">
    <source>
        <dbReference type="Pfam" id="PF00593"/>
    </source>
</evidence>
<keyword evidence="9" id="KW-0406">Ion transport</keyword>
<dbReference type="PROSITE" id="PS52016">
    <property type="entry name" value="TONB_DEPENDENT_REC_3"/>
    <property type="match status" value="1"/>
</dbReference>
<feature type="signal peptide" evidence="17">
    <location>
        <begin position="1"/>
        <end position="23"/>
    </location>
</feature>
<dbReference type="OrthoDB" id="127311at2"/>
<accession>W0RPY4</accession>
<dbReference type="SUPFAM" id="SSF56935">
    <property type="entry name" value="Porins"/>
    <property type="match status" value="1"/>
</dbReference>
<evidence type="ECO:0000256" key="9">
    <source>
        <dbReference type="ARBA" id="ARBA00023065"/>
    </source>
</evidence>
<keyword evidence="4 14" id="KW-1134">Transmembrane beta strand</keyword>
<gene>
    <name evidence="20" type="ORF">J421_4036</name>
</gene>
<dbReference type="GO" id="GO:0015891">
    <property type="term" value="P:siderophore transport"/>
    <property type="evidence" value="ECO:0007669"/>
    <property type="project" value="InterPro"/>
</dbReference>
<evidence type="ECO:0000256" key="3">
    <source>
        <dbReference type="ARBA" id="ARBA00022448"/>
    </source>
</evidence>
<dbReference type="InterPro" id="IPR037066">
    <property type="entry name" value="Plug_dom_sf"/>
</dbReference>
<proteinExistence type="inferred from homology"/>
<dbReference type="AlphaFoldDB" id="W0RPY4"/>
<evidence type="ECO:0000313" key="21">
    <source>
        <dbReference type="Proteomes" id="UP000019151"/>
    </source>
</evidence>
<keyword evidence="10 15" id="KW-0798">TonB box</keyword>
<organism evidence="20 21">
    <name type="scientific">Gemmatirosa kalamazoonensis</name>
    <dbReference type="NCBI Taxonomy" id="861299"/>
    <lineage>
        <taxon>Bacteria</taxon>
        <taxon>Pseudomonadati</taxon>
        <taxon>Gemmatimonadota</taxon>
        <taxon>Gemmatimonadia</taxon>
        <taxon>Gemmatimonadales</taxon>
        <taxon>Gemmatimonadaceae</taxon>
        <taxon>Gemmatirosa</taxon>
    </lineage>
</organism>
<dbReference type="Pfam" id="PF00593">
    <property type="entry name" value="TonB_dep_Rec_b-barrel"/>
    <property type="match status" value="1"/>
</dbReference>
<protein>
    <submittedName>
        <fullName evidence="20">TonB-dependent siderophore receptor</fullName>
    </submittedName>
</protein>
<dbReference type="PATRIC" id="fig|861299.3.peg.4093"/>
<keyword evidence="13 14" id="KW-0998">Cell outer membrane</keyword>
<feature type="domain" description="TonB-dependent receptor plug" evidence="19">
    <location>
        <begin position="73"/>
        <end position="169"/>
    </location>
</feature>
<evidence type="ECO:0000256" key="5">
    <source>
        <dbReference type="ARBA" id="ARBA00022496"/>
    </source>
</evidence>
<dbReference type="GO" id="GO:0038023">
    <property type="term" value="F:signaling receptor activity"/>
    <property type="evidence" value="ECO:0007669"/>
    <property type="project" value="InterPro"/>
</dbReference>
<evidence type="ECO:0000256" key="8">
    <source>
        <dbReference type="ARBA" id="ARBA00023004"/>
    </source>
</evidence>
<comment type="similarity">
    <text evidence="2 14 15">Belongs to the TonB-dependent receptor family.</text>
</comment>
<evidence type="ECO:0000256" key="16">
    <source>
        <dbReference type="SAM" id="MobiDB-lite"/>
    </source>
</evidence>
<dbReference type="GO" id="GO:0015344">
    <property type="term" value="F:siderophore uptake transmembrane transporter activity"/>
    <property type="evidence" value="ECO:0007669"/>
    <property type="project" value="TreeGrafter"/>
</dbReference>
<reference evidence="20 21" key="1">
    <citation type="journal article" date="2014" name="Genome Announc.">
        <title>Genome Sequence and Methylome of Soil Bacterium Gemmatirosa kalamazoonensis KBS708T, a Member of the Rarely Cultivated Gemmatimonadetes Phylum.</title>
        <authorList>
            <person name="Debruyn J.M."/>
            <person name="Radosevich M."/>
            <person name="Wommack K.E."/>
            <person name="Polson S.W."/>
            <person name="Hauser L.J."/>
            <person name="Fawaz M.N."/>
            <person name="Korlach J."/>
            <person name="Tsai Y.C."/>
        </authorList>
    </citation>
    <scope>NUCLEOTIDE SEQUENCE [LARGE SCALE GENOMIC DNA]</scope>
    <source>
        <strain evidence="20 21">KBS708</strain>
    </source>
</reference>
<evidence type="ECO:0000259" key="19">
    <source>
        <dbReference type="Pfam" id="PF07715"/>
    </source>
</evidence>
<dbReference type="EMBL" id="CP007128">
    <property type="protein sequence ID" value="AHG91573.1"/>
    <property type="molecule type" value="Genomic_DNA"/>
</dbReference>
<dbReference type="Proteomes" id="UP000019151">
    <property type="component" value="Chromosome"/>
</dbReference>
<dbReference type="CDD" id="cd01347">
    <property type="entry name" value="ligand_gated_channel"/>
    <property type="match status" value="1"/>
</dbReference>
<dbReference type="InterPro" id="IPR000531">
    <property type="entry name" value="Beta-barrel_TonB"/>
</dbReference>
<evidence type="ECO:0000256" key="10">
    <source>
        <dbReference type="ARBA" id="ARBA00023077"/>
    </source>
</evidence>
<dbReference type="GO" id="GO:0009279">
    <property type="term" value="C:cell outer membrane"/>
    <property type="evidence" value="ECO:0007669"/>
    <property type="project" value="UniProtKB-SubCell"/>
</dbReference>
<name>W0RPY4_9BACT</name>
<dbReference type="PANTHER" id="PTHR32552">
    <property type="entry name" value="FERRICHROME IRON RECEPTOR-RELATED"/>
    <property type="match status" value="1"/>
</dbReference>
<evidence type="ECO:0000256" key="6">
    <source>
        <dbReference type="ARBA" id="ARBA00022692"/>
    </source>
</evidence>
<evidence type="ECO:0000256" key="17">
    <source>
        <dbReference type="SAM" id="SignalP"/>
    </source>
</evidence>
<dbReference type="RefSeq" id="WP_025413019.1">
    <property type="nucleotide sequence ID" value="NZ_CP007128.1"/>
</dbReference>
<feature type="domain" description="TonB-dependent receptor-like beta-barrel" evidence="18">
    <location>
        <begin position="239"/>
        <end position="678"/>
    </location>
</feature>
<dbReference type="InterPro" id="IPR010105">
    <property type="entry name" value="TonB_sidphr_rcpt"/>
</dbReference>
<dbReference type="InParanoid" id="W0RPY4"/>
<keyword evidence="21" id="KW-1185">Reference proteome</keyword>
<feature type="chain" id="PRO_5004794412" evidence="17">
    <location>
        <begin position="24"/>
        <end position="709"/>
    </location>
</feature>
<evidence type="ECO:0000313" key="20">
    <source>
        <dbReference type="EMBL" id="AHG91573.1"/>
    </source>
</evidence>
<keyword evidence="5" id="KW-0410">Iron transport</keyword>
<dbReference type="InterPro" id="IPR039426">
    <property type="entry name" value="TonB-dep_rcpt-like"/>
</dbReference>
<evidence type="ECO:0000256" key="1">
    <source>
        <dbReference type="ARBA" id="ARBA00004571"/>
    </source>
</evidence>
<dbReference type="Gene3D" id="2.40.170.20">
    <property type="entry name" value="TonB-dependent receptor, beta-barrel domain"/>
    <property type="match status" value="1"/>
</dbReference>
<dbReference type="eggNOG" id="COG4774">
    <property type="taxonomic scope" value="Bacteria"/>
</dbReference>
<evidence type="ECO:0000256" key="7">
    <source>
        <dbReference type="ARBA" id="ARBA00022729"/>
    </source>
</evidence>
<evidence type="ECO:0000256" key="11">
    <source>
        <dbReference type="ARBA" id="ARBA00023136"/>
    </source>
</evidence>
<keyword evidence="8" id="KW-0408">Iron</keyword>
<feature type="region of interest" description="Disordered" evidence="16">
    <location>
        <begin position="54"/>
        <end position="73"/>
    </location>
</feature>
<evidence type="ECO:0000256" key="2">
    <source>
        <dbReference type="ARBA" id="ARBA00009810"/>
    </source>
</evidence>
<dbReference type="NCBIfam" id="TIGR01783">
    <property type="entry name" value="TonB-siderophor"/>
    <property type="match status" value="1"/>
</dbReference>
<dbReference type="InterPro" id="IPR036942">
    <property type="entry name" value="Beta-barrel_TonB_sf"/>
</dbReference>
<dbReference type="HOGENOM" id="CLU_008287_9_4_0"/>
<sequence>MPTTRPRHALLLLGSLALGAPLAAQTTPDSAPRRRPDSTAQALAAMRVTAGRARTGAYAPARTATATKTDTPLRDTPQAVSVVTRQLIADQAMQGMADVVRYVPGVSMSGGEGHRDQPTIRGNSSTADFFVDGVRDDAQYYRDLYNVERVEALKGSNAMIFGRGGGGGVINRVMKQAEWAPTRTITVEGGSFDHKRGALDVGAALGRAAVRLDGVYEKSGVFRDVPGFRRYGVNPTAALALSPSTTLRASYEYFDDDRTVDRGIPSFQGRPSPADVRTFFGNPAVNRAFAHVHQGSTTIEHVAARGLRVTNRTRLADYDKFYQNTYPGAVNAAGTQVSLSAYNHALRRRNLFNQTDVVLPLGTGAARHTLLVGAEVGRQRTDQVRQTGYFDGIATSLSVPFAQPTVETPVTFRPSATDADNLARATVAAAYLQDQLALGEHVQAVVGVRYDRFAIAYHNDRTGQRLSRTDRLVSPRAGLVLKPATPLSLYGSYGVSFLPSSGDQFTALTVTSQTLEPERFTNREIGAKWDARADLALTAAAYRLDRTNTSAPDPSDPAKVVQTGAQRTTGMELGVTGNVTRAWQIAGGLAAQRARIVSTTSAAKAGQTVPLVPRRTLSLWNRYQILPALGAGVGIVRQSDVYAAIDDAVTLPGFTRVDGAVYVGLARNVRAQLNVENVLDARYYGVSNGNNNIMPGATRTVRVSLTTGF</sequence>
<dbReference type="STRING" id="861299.J421_4036"/>
<comment type="subcellular location">
    <subcellularLocation>
        <location evidence="1 14">Cell outer membrane</location>
        <topology evidence="1 14">Multi-pass membrane protein</topology>
    </subcellularLocation>
</comment>
<dbReference type="PANTHER" id="PTHR32552:SF68">
    <property type="entry name" value="FERRICHROME OUTER MEMBRANE TRANSPORTER_PHAGE RECEPTOR"/>
    <property type="match status" value="1"/>
</dbReference>
<evidence type="ECO:0000256" key="12">
    <source>
        <dbReference type="ARBA" id="ARBA00023170"/>
    </source>
</evidence>
<evidence type="ECO:0000256" key="14">
    <source>
        <dbReference type="PROSITE-ProRule" id="PRU01360"/>
    </source>
</evidence>
<dbReference type="Pfam" id="PF07715">
    <property type="entry name" value="Plug"/>
    <property type="match status" value="1"/>
</dbReference>
<keyword evidence="3 14" id="KW-0813">Transport</keyword>
<evidence type="ECO:0000256" key="4">
    <source>
        <dbReference type="ARBA" id="ARBA00022452"/>
    </source>
</evidence>
<dbReference type="InterPro" id="IPR012910">
    <property type="entry name" value="Plug_dom"/>
</dbReference>
<keyword evidence="12 20" id="KW-0675">Receptor</keyword>
<keyword evidence="6 14" id="KW-0812">Transmembrane</keyword>
<evidence type="ECO:0000256" key="15">
    <source>
        <dbReference type="RuleBase" id="RU003357"/>
    </source>
</evidence>
<evidence type="ECO:0000256" key="13">
    <source>
        <dbReference type="ARBA" id="ARBA00023237"/>
    </source>
</evidence>
<keyword evidence="7 17" id="KW-0732">Signal</keyword>
<keyword evidence="11 14" id="KW-0472">Membrane</keyword>